<evidence type="ECO:0000256" key="6">
    <source>
        <dbReference type="ARBA" id="ARBA00023136"/>
    </source>
</evidence>
<dbReference type="EMBL" id="KL142367">
    <property type="protein sequence ID" value="KDR85439.1"/>
    <property type="molecule type" value="Genomic_DNA"/>
</dbReference>
<evidence type="ECO:0000313" key="13">
    <source>
        <dbReference type="Proteomes" id="UP000027222"/>
    </source>
</evidence>
<feature type="transmembrane region" description="Helical" evidence="8">
    <location>
        <begin position="401"/>
        <end position="424"/>
    </location>
</feature>
<feature type="transmembrane region" description="Helical" evidence="8">
    <location>
        <begin position="329"/>
        <end position="358"/>
    </location>
</feature>
<dbReference type="InterPro" id="IPR009637">
    <property type="entry name" value="GPR107/GPR108-like"/>
</dbReference>
<evidence type="ECO:0000259" key="11">
    <source>
        <dbReference type="Pfam" id="PF21902"/>
    </source>
</evidence>
<proteinExistence type="inferred from homology"/>
<keyword evidence="13" id="KW-1185">Reference proteome</keyword>
<evidence type="ECO:0000256" key="5">
    <source>
        <dbReference type="ARBA" id="ARBA00022989"/>
    </source>
</evidence>
<dbReference type="OrthoDB" id="19932at2759"/>
<feature type="domain" description="GOST seven transmembrane" evidence="10">
    <location>
        <begin position="260"/>
        <end position="513"/>
    </location>
</feature>
<keyword evidence="5 8" id="KW-1133">Transmembrane helix</keyword>
<dbReference type="GO" id="GO:0042147">
    <property type="term" value="P:retrograde transport, endosome to Golgi"/>
    <property type="evidence" value="ECO:0007669"/>
    <property type="project" value="TreeGrafter"/>
</dbReference>
<dbReference type="Pfam" id="PF21902">
    <property type="entry name" value="PTM1-like_N"/>
    <property type="match status" value="1"/>
</dbReference>
<feature type="transmembrane region" description="Helical" evidence="8">
    <location>
        <begin position="370"/>
        <end position="389"/>
    </location>
</feature>
<evidence type="ECO:0000256" key="1">
    <source>
        <dbReference type="ARBA" id="ARBA00004141"/>
    </source>
</evidence>
<feature type="transmembrane region" description="Helical" evidence="8">
    <location>
        <begin position="445"/>
        <end position="464"/>
    </location>
</feature>
<dbReference type="HOGENOM" id="CLU_024065_0_0_1"/>
<feature type="region of interest" description="Disordered" evidence="7">
    <location>
        <begin position="539"/>
        <end position="611"/>
    </location>
</feature>
<feature type="compositionally biased region" description="Acidic residues" evidence="7">
    <location>
        <begin position="575"/>
        <end position="584"/>
    </location>
</feature>
<feature type="transmembrane region" description="Helical" evidence="8">
    <location>
        <begin position="484"/>
        <end position="506"/>
    </location>
</feature>
<feature type="transmembrane region" description="Helical" evidence="8">
    <location>
        <begin position="264"/>
        <end position="284"/>
    </location>
</feature>
<dbReference type="AlphaFoldDB" id="A0A067TZM2"/>
<dbReference type="GO" id="GO:0005794">
    <property type="term" value="C:Golgi apparatus"/>
    <property type="evidence" value="ECO:0007669"/>
    <property type="project" value="TreeGrafter"/>
</dbReference>
<keyword evidence="6 8" id="KW-0472">Membrane</keyword>
<dbReference type="STRING" id="685588.A0A067TZM2"/>
<dbReference type="Pfam" id="PF06814">
    <property type="entry name" value="GOST_TM"/>
    <property type="match status" value="1"/>
</dbReference>
<name>A0A067TZM2_GALM3</name>
<dbReference type="GO" id="GO:0005829">
    <property type="term" value="C:cytosol"/>
    <property type="evidence" value="ECO:0007669"/>
    <property type="project" value="GOC"/>
</dbReference>
<keyword evidence="4 9" id="KW-0732">Signal</keyword>
<feature type="chain" id="PRO_5001649594" evidence="9">
    <location>
        <begin position="29"/>
        <end position="611"/>
    </location>
</feature>
<dbReference type="InterPro" id="IPR053938">
    <property type="entry name" value="PTM1-like_N"/>
</dbReference>
<evidence type="ECO:0000256" key="3">
    <source>
        <dbReference type="ARBA" id="ARBA00022692"/>
    </source>
</evidence>
<dbReference type="PANTHER" id="PTHR21229">
    <property type="entry name" value="LUNG SEVEN TRANSMEMBRANE RECEPTOR"/>
    <property type="match status" value="1"/>
</dbReference>
<dbReference type="PANTHER" id="PTHR21229:SF1">
    <property type="entry name" value="GH17801P"/>
    <property type="match status" value="1"/>
</dbReference>
<dbReference type="GO" id="GO:0016020">
    <property type="term" value="C:membrane"/>
    <property type="evidence" value="ECO:0007669"/>
    <property type="project" value="UniProtKB-SubCell"/>
</dbReference>
<dbReference type="Proteomes" id="UP000027222">
    <property type="component" value="Unassembled WGS sequence"/>
</dbReference>
<feature type="signal peptide" evidence="9">
    <location>
        <begin position="1"/>
        <end position="28"/>
    </location>
</feature>
<comment type="similarity">
    <text evidence="2">Belongs to the LU7TM family.</text>
</comment>
<comment type="subcellular location">
    <subcellularLocation>
        <location evidence="1">Membrane</location>
        <topology evidence="1">Multi-pass membrane protein</topology>
    </subcellularLocation>
</comment>
<evidence type="ECO:0000313" key="12">
    <source>
        <dbReference type="EMBL" id="KDR85439.1"/>
    </source>
</evidence>
<evidence type="ECO:0000256" key="4">
    <source>
        <dbReference type="ARBA" id="ARBA00022729"/>
    </source>
</evidence>
<evidence type="ECO:0000256" key="7">
    <source>
        <dbReference type="SAM" id="MobiDB-lite"/>
    </source>
</evidence>
<keyword evidence="3 8" id="KW-0812">Transmembrane</keyword>
<evidence type="ECO:0000256" key="2">
    <source>
        <dbReference type="ARBA" id="ARBA00007883"/>
    </source>
</evidence>
<evidence type="ECO:0000256" key="9">
    <source>
        <dbReference type="SAM" id="SignalP"/>
    </source>
</evidence>
<protein>
    <submittedName>
        <fullName evidence="12">Uncharacterized protein</fullName>
    </submittedName>
</protein>
<feature type="transmembrane region" description="Helical" evidence="8">
    <location>
        <begin position="296"/>
        <end position="317"/>
    </location>
</feature>
<evidence type="ECO:0000259" key="10">
    <source>
        <dbReference type="Pfam" id="PF06814"/>
    </source>
</evidence>
<gene>
    <name evidence="12" type="ORF">GALMADRAFT_234314</name>
</gene>
<feature type="domain" description="PTM1-like N-terminal" evidence="11">
    <location>
        <begin position="40"/>
        <end position="126"/>
    </location>
</feature>
<organism evidence="12 13">
    <name type="scientific">Galerina marginata (strain CBS 339.88)</name>
    <dbReference type="NCBI Taxonomy" id="685588"/>
    <lineage>
        <taxon>Eukaryota</taxon>
        <taxon>Fungi</taxon>
        <taxon>Dikarya</taxon>
        <taxon>Basidiomycota</taxon>
        <taxon>Agaricomycotina</taxon>
        <taxon>Agaricomycetes</taxon>
        <taxon>Agaricomycetidae</taxon>
        <taxon>Agaricales</taxon>
        <taxon>Agaricineae</taxon>
        <taxon>Strophariaceae</taxon>
        <taxon>Galerina</taxon>
    </lineage>
</organism>
<reference evidence="13" key="1">
    <citation type="journal article" date="2014" name="Proc. Natl. Acad. Sci. U.S.A.">
        <title>Extensive sampling of basidiomycete genomes demonstrates inadequacy of the white-rot/brown-rot paradigm for wood decay fungi.</title>
        <authorList>
            <person name="Riley R."/>
            <person name="Salamov A.A."/>
            <person name="Brown D.W."/>
            <person name="Nagy L.G."/>
            <person name="Floudas D."/>
            <person name="Held B.W."/>
            <person name="Levasseur A."/>
            <person name="Lombard V."/>
            <person name="Morin E."/>
            <person name="Otillar R."/>
            <person name="Lindquist E.A."/>
            <person name="Sun H."/>
            <person name="LaButti K.M."/>
            <person name="Schmutz J."/>
            <person name="Jabbour D."/>
            <person name="Luo H."/>
            <person name="Baker S.E."/>
            <person name="Pisabarro A.G."/>
            <person name="Walton J.D."/>
            <person name="Blanchette R.A."/>
            <person name="Henrissat B."/>
            <person name="Martin F."/>
            <person name="Cullen D."/>
            <person name="Hibbett D.S."/>
            <person name="Grigoriev I.V."/>
        </authorList>
    </citation>
    <scope>NUCLEOTIDE SEQUENCE [LARGE SCALE GENOMIC DNA]</scope>
    <source>
        <strain evidence="13">CBS 339.88</strain>
    </source>
</reference>
<dbReference type="InterPro" id="IPR053937">
    <property type="entry name" value="GOST_TM"/>
</dbReference>
<feature type="compositionally biased region" description="Basic and acidic residues" evidence="7">
    <location>
        <begin position="596"/>
        <end position="611"/>
    </location>
</feature>
<evidence type="ECO:0000256" key="8">
    <source>
        <dbReference type="SAM" id="Phobius"/>
    </source>
</evidence>
<accession>A0A067TZM2</accession>
<sequence>MPYQRWPFWPLALLISSLLHTLISSVNAFEVPIIDTDYSRQVCSGMWGGSSAYINVSFDNTSRGNLAMVIYEWADVKYLGKETISDTDDDLPKTYVCTSSAVTAGYCTRGQLGQFILDLPAAKSMNETSFWSARVEFPANKSALAPSSALASSFWDNPEGNPTPPPTNYSSPWRRRAAESARFIARQATLLPANQLLVYNQPIHYPVRKTGFYCVAALPVTVQSSLSRRADTDVPTHPPFKGSVLFKNTFDGQLPAADYPKVNFYFIMFLIYGGFGLLWGWFCYRHIHELLPIQYYLSGLVGLLVIEMFANWAYYRYLNAHGRSTASTVFLIVVAILDAGRNSMSFFMLLVVSLGLSVVRESLGRTMLKCQGLAVAHFIFGILYAIGIVELELESTSALTLLLFIIPLAFTLSAFLLWIMYSLNATIAHLRARKQRYKLKMFERLYYILLFTVFVIAIFFVVSSMSFSGRLAEDYAAKTWRVRWWLLDGWLALLYLTGFVLIAFLWRPSANNRRLAMSDEIAQDEEDAEDYDLEAIQNRSQVRDDDDDDDAATLVGGRRGNPNASLAEENVVFEIGDEEDDDEDATKKRKAGRLSGENRRDNDGEREGLMH</sequence>